<dbReference type="GO" id="GO:0003677">
    <property type="term" value="F:DNA binding"/>
    <property type="evidence" value="ECO:0007669"/>
    <property type="project" value="InterPro"/>
</dbReference>
<name>A0A2T0W9M8_9BACT</name>
<dbReference type="InterPro" id="IPR001387">
    <property type="entry name" value="Cro/C1-type_HTH"/>
</dbReference>
<dbReference type="OrthoDB" id="959646at2"/>
<dbReference type="AlphaFoldDB" id="A0A2T0W9M8"/>
<proteinExistence type="predicted"/>
<evidence type="ECO:0000259" key="1">
    <source>
        <dbReference type="PROSITE" id="PS50943"/>
    </source>
</evidence>
<feature type="domain" description="HTH cro/C1-type" evidence="1">
    <location>
        <begin position="8"/>
        <end position="62"/>
    </location>
</feature>
<keyword evidence="3" id="KW-1185">Reference proteome</keyword>
<sequence>MATFGEYLRTERNKKGLNQSDFGQGIGIIMTDISKIENGRKKFPFANLAKLAEFINTDIEKIKNLFVADILVEEAHKYECSDIVFSLAEEQSKYIKNKNVKQGEIIF</sequence>
<dbReference type="EMBL" id="PVTR01000031">
    <property type="protein sequence ID" value="PRY83336.1"/>
    <property type="molecule type" value="Genomic_DNA"/>
</dbReference>
<dbReference type="InterPro" id="IPR010982">
    <property type="entry name" value="Lambda_DNA-bd_dom_sf"/>
</dbReference>
<dbReference type="Gene3D" id="1.10.260.40">
    <property type="entry name" value="lambda repressor-like DNA-binding domains"/>
    <property type="match status" value="1"/>
</dbReference>
<dbReference type="CDD" id="cd00093">
    <property type="entry name" value="HTH_XRE"/>
    <property type="match status" value="1"/>
</dbReference>
<reference evidence="2 3" key="1">
    <citation type="submission" date="2018-03" db="EMBL/GenBank/DDBJ databases">
        <title>Genomic Encyclopedia of Archaeal and Bacterial Type Strains, Phase II (KMG-II): from individual species to whole genera.</title>
        <authorList>
            <person name="Goeker M."/>
        </authorList>
    </citation>
    <scope>NUCLEOTIDE SEQUENCE [LARGE SCALE GENOMIC DNA]</scope>
    <source>
        <strain evidence="2 3">DSM 27929</strain>
    </source>
</reference>
<dbReference type="SUPFAM" id="SSF47413">
    <property type="entry name" value="lambda repressor-like DNA-binding domains"/>
    <property type="match status" value="1"/>
</dbReference>
<dbReference type="Pfam" id="PF01381">
    <property type="entry name" value="HTH_3"/>
    <property type="match status" value="1"/>
</dbReference>
<dbReference type="RefSeq" id="WP_106135684.1">
    <property type="nucleotide sequence ID" value="NZ_PVTR01000031.1"/>
</dbReference>
<evidence type="ECO:0000313" key="2">
    <source>
        <dbReference type="EMBL" id="PRY83336.1"/>
    </source>
</evidence>
<protein>
    <submittedName>
        <fullName evidence="2">Helix-turn-helix protein</fullName>
    </submittedName>
</protein>
<organism evidence="2 3">
    <name type="scientific">Mongoliibacter ruber</name>
    <dbReference type="NCBI Taxonomy" id="1750599"/>
    <lineage>
        <taxon>Bacteria</taxon>
        <taxon>Pseudomonadati</taxon>
        <taxon>Bacteroidota</taxon>
        <taxon>Cytophagia</taxon>
        <taxon>Cytophagales</taxon>
        <taxon>Cyclobacteriaceae</taxon>
        <taxon>Mongoliibacter</taxon>
    </lineage>
</organism>
<dbReference type="Proteomes" id="UP000238157">
    <property type="component" value="Unassembled WGS sequence"/>
</dbReference>
<dbReference type="SMART" id="SM00530">
    <property type="entry name" value="HTH_XRE"/>
    <property type="match status" value="1"/>
</dbReference>
<evidence type="ECO:0000313" key="3">
    <source>
        <dbReference type="Proteomes" id="UP000238157"/>
    </source>
</evidence>
<gene>
    <name evidence="2" type="ORF">CLW00_1311</name>
</gene>
<dbReference type="PROSITE" id="PS50943">
    <property type="entry name" value="HTH_CROC1"/>
    <property type="match status" value="1"/>
</dbReference>
<accession>A0A2T0W9M8</accession>
<comment type="caution">
    <text evidence="2">The sequence shown here is derived from an EMBL/GenBank/DDBJ whole genome shotgun (WGS) entry which is preliminary data.</text>
</comment>